<evidence type="ECO:0000313" key="3">
    <source>
        <dbReference type="EMBL" id="ORY97798.1"/>
    </source>
</evidence>
<dbReference type="InParanoid" id="A0A1X2HFU2"/>
<evidence type="ECO:0000256" key="1">
    <source>
        <dbReference type="ARBA" id="ARBA00009686"/>
    </source>
</evidence>
<dbReference type="OMA" id="GIIEMMP"/>
<feature type="domain" description="Phosducin" evidence="2">
    <location>
        <begin position="13"/>
        <end position="218"/>
    </location>
</feature>
<sequence length="241" mass="27444">MGQTGFPNTGGRQTGPKGVLADHAFYQQQKAQTEAEKRAQYNAKILAKAPTTTTYQQDQEELLILEHKPKEQDELDDDDLLDETVLEQYRQQRLEQLGRLKNHGARREHKVFGSVLNVGPDDYANQIDREWQTVPVVVHLYDENIRLCNKLDEYLIHLARKYSLAKFMRVSAVQIDFDLVGSPAVLIYKGGLLVANLVRFVDHVGSRFTEEAVESVLLGTRALSTNDMFDPPEDEDQDDDE</sequence>
<comment type="similarity">
    <text evidence="1">Belongs to the phosducin family.</text>
</comment>
<dbReference type="Pfam" id="PF02114">
    <property type="entry name" value="Phosducin"/>
    <property type="match status" value="1"/>
</dbReference>
<protein>
    <submittedName>
        <fullName evidence="3">Thioredoxin-like protein</fullName>
    </submittedName>
</protein>
<dbReference type="Proteomes" id="UP000242180">
    <property type="component" value="Unassembled WGS sequence"/>
</dbReference>
<dbReference type="InterPro" id="IPR036249">
    <property type="entry name" value="Thioredoxin-like_sf"/>
</dbReference>
<dbReference type="EMBL" id="MCGN01000004">
    <property type="protein sequence ID" value="ORY97798.1"/>
    <property type="molecule type" value="Genomic_DNA"/>
</dbReference>
<dbReference type="PANTHER" id="PTHR46052:SF1">
    <property type="entry name" value="PHOSDUCIN-LIKE PROTEIN"/>
    <property type="match status" value="1"/>
</dbReference>
<comment type="caution">
    <text evidence="3">The sequence shown here is derived from an EMBL/GenBank/DDBJ whole genome shotgun (WGS) entry which is preliminary data.</text>
</comment>
<accession>A0A1X2HFU2</accession>
<gene>
    <name evidence="3" type="ORF">BCR43DRAFT_563177</name>
</gene>
<dbReference type="InterPro" id="IPR023196">
    <property type="entry name" value="Phosducin_N_dom_sf"/>
</dbReference>
<proteinExistence type="inferred from homology"/>
<dbReference type="InterPro" id="IPR024253">
    <property type="entry name" value="Phosducin_thioredoxin-like_dom"/>
</dbReference>
<organism evidence="3 4">
    <name type="scientific">Syncephalastrum racemosum</name>
    <name type="common">Filamentous fungus</name>
    <dbReference type="NCBI Taxonomy" id="13706"/>
    <lineage>
        <taxon>Eukaryota</taxon>
        <taxon>Fungi</taxon>
        <taxon>Fungi incertae sedis</taxon>
        <taxon>Mucoromycota</taxon>
        <taxon>Mucoromycotina</taxon>
        <taxon>Mucoromycetes</taxon>
        <taxon>Mucorales</taxon>
        <taxon>Syncephalastraceae</taxon>
        <taxon>Syncephalastrum</taxon>
    </lineage>
</organism>
<keyword evidence="4" id="KW-1185">Reference proteome</keyword>
<dbReference type="PANTHER" id="PTHR46052">
    <property type="entry name" value="PHOSDUCIN-LIKE PROTEIN"/>
    <property type="match status" value="1"/>
</dbReference>
<evidence type="ECO:0000259" key="2">
    <source>
        <dbReference type="Pfam" id="PF02114"/>
    </source>
</evidence>
<dbReference type="STRING" id="13706.A0A1X2HFU2"/>
<dbReference type="Gene3D" id="1.10.168.10">
    <property type="entry name" value="Phosducin, domain 2"/>
    <property type="match status" value="1"/>
</dbReference>
<dbReference type="Gene3D" id="3.40.30.10">
    <property type="entry name" value="Glutaredoxin"/>
    <property type="match status" value="1"/>
</dbReference>
<dbReference type="OrthoDB" id="70588at2759"/>
<dbReference type="SUPFAM" id="SSF52833">
    <property type="entry name" value="Thioredoxin-like"/>
    <property type="match status" value="1"/>
</dbReference>
<dbReference type="InterPro" id="IPR051499">
    <property type="entry name" value="Phosducin-like_reg"/>
</dbReference>
<name>A0A1X2HFU2_SYNRA</name>
<dbReference type="AlphaFoldDB" id="A0A1X2HFU2"/>
<evidence type="ECO:0000313" key="4">
    <source>
        <dbReference type="Proteomes" id="UP000242180"/>
    </source>
</evidence>
<reference evidence="3 4" key="1">
    <citation type="submission" date="2016-07" db="EMBL/GenBank/DDBJ databases">
        <title>Pervasive Adenine N6-methylation of Active Genes in Fungi.</title>
        <authorList>
            <consortium name="DOE Joint Genome Institute"/>
            <person name="Mondo S.J."/>
            <person name="Dannebaum R.O."/>
            <person name="Kuo R.C."/>
            <person name="Labutti K."/>
            <person name="Haridas S."/>
            <person name="Kuo A."/>
            <person name="Salamov A."/>
            <person name="Ahrendt S.R."/>
            <person name="Lipzen A."/>
            <person name="Sullivan W."/>
            <person name="Andreopoulos W.B."/>
            <person name="Clum A."/>
            <person name="Lindquist E."/>
            <person name="Daum C."/>
            <person name="Ramamoorthy G.K."/>
            <person name="Gryganskyi A."/>
            <person name="Culley D."/>
            <person name="Magnuson J.K."/>
            <person name="James T.Y."/>
            <person name="O'Malley M.A."/>
            <person name="Stajich J.E."/>
            <person name="Spatafora J.W."/>
            <person name="Visel A."/>
            <person name="Grigoriev I.V."/>
        </authorList>
    </citation>
    <scope>NUCLEOTIDE SEQUENCE [LARGE SCALE GENOMIC DNA]</scope>
    <source>
        <strain evidence="3 4">NRRL 2496</strain>
    </source>
</reference>